<protein>
    <submittedName>
        <fullName evidence="1">Uncharacterized protein</fullName>
    </submittedName>
</protein>
<gene>
    <name evidence="1" type="ORF">SAMN05421733_11620</name>
</gene>
<accession>A0A1G6KEA4</accession>
<evidence type="ECO:0000313" key="1">
    <source>
        <dbReference type="EMBL" id="SDC28895.1"/>
    </source>
</evidence>
<dbReference type="Proteomes" id="UP000242501">
    <property type="component" value="Unassembled WGS sequence"/>
</dbReference>
<proteinExistence type="predicted"/>
<keyword evidence="2" id="KW-1185">Reference proteome</keyword>
<reference evidence="2" key="1">
    <citation type="submission" date="2016-09" db="EMBL/GenBank/DDBJ databases">
        <authorList>
            <person name="Varghese N."/>
            <person name="Submissions S."/>
        </authorList>
    </citation>
    <scope>NUCLEOTIDE SEQUENCE [LARGE SCALE GENOMIC DNA]</scope>
    <source>
        <strain evidence="2">ANC 4422</strain>
    </source>
</reference>
<evidence type="ECO:0000313" key="2">
    <source>
        <dbReference type="Proteomes" id="UP000242501"/>
    </source>
</evidence>
<dbReference type="EMBL" id="FMYL01000016">
    <property type="protein sequence ID" value="SDC28895.1"/>
    <property type="molecule type" value="Genomic_DNA"/>
</dbReference>
<dbReference type="OrthoDB" id="6691123at2"/>
<organism evidence="1 2">
    <name type="scientific">Acinetobacter boissieri</name>
    <dbReference type="NCBI Taxonomy" id="1219383"/>
    <lineage>
        <taxon>Bacteria</taxon>
        <taxon>Pseudomonadati</taxon>
        <taxon>Pseudomonadota</taxon>
        <taxon>Gammaproteobacteria</taxon>
        <taxon>Moraxellales</taxon>
        <taxon>Moraxellaceae</taxon>
        <taxon>Acinetobacter</taxon>
    </lineage>
</organism>
<dbReference type="AlphaFoldDB" id="A0A1G6KEA4"/>
<dbReference type="RefSeq" id="WP_092750114.1">
    <property type="nucleotide sequence ID" value="NZ_FMYL01000016.1"/>
</dbReference>
<name>A0A1G6KEA4_9GAMM</name>
<sequence>MNDIVRIDARVVGFSPEPKRILSVCFRETGEILVQKEVAFSSNAVEKQYQANTIVVTDAPELIADWQMSFDAKTHLDQVISMYQLRMRSRRVEIENALRRYDPSNILQIRKIDKNGIQQEFDSSALDNGHLAVLLSVWASSEIALNYSCITPDTHMDIDTTLLPRSF</sequence>
<dbReference type="STRING" id="1219383.SAMN05421733_11620"/>